<dbReference type="SUPFAM" id="SSF50494">
    <property type="entry name" value="Trypsin-like serine proteases"/>
    <property type="match status" value="1"/>
</dbReference>
<comment type="caution">
    <text evidence="5">The sequence shown here is derived from an EMBL/GenBank/DDBJ whole genome shotgun (WGS) entry which is preliminary data.</text>
</comment>
<dbReference type="PROSITE" id="PS50240">
    <property type="entry name" value="TRYPSIN_DOM"/>
    <property type="match status" value="1"/>
</dbReference>
<dbReference type="InterPro" id="IPR051487">
    <property type="entry name" value="Ser/Thr_Proteases_Immune/Dev"/>
</dbReference>
<feature type="chain" id="PRO_5042081824" description="Peptidase S1 domain-containing protein" evidence="3">
    <location>
        <begin position="21"/>
        <end position="305"/>
    </location>
</feature>
<keyword evidence="2" id="KW-0720">Serine protease</keyword>
<dbReference type="AlphaFoldDB" id="A0AAD5DJP4"/>
<dbReference type="Gene3D" id="2.40.10.10">
    <property type="entry name" value="Trypsin-like serine proteases"/>
    <property type="match status" value="1"/>
</dbReference>
<dbReference type="CDD" id="cd00190">
    <property type="entry name" value="Tryp_SPc"/>
    <property type="match status" value="1"/>
</dbReference>
<keyword evidence="2" id="KW-0645">Protease</keyword>
<dbReference type="InterPro" id="IPR033116">
    <property type="entry name" value="TRYPSIN_SER"/>
</dbReference>
<dbReference type="InterPro" id="IPR009003">
    <property type="entry name" value="Peptidase_S1_PA"/>
</dbReference>
<evidence type="ECO:0000313" key="5">
    <source>
        <dbReference type="EMBL" id="KAI7837488.1"/>
    </source>
</evidence>
<dbReference type="Pfam" id="PF00089">
    <property type="entry name" value="Trypsin"/>
    <property type="match status" value="1"/>
</dbReference>
<dbReference type="Proteomes" id="UP001205105">
    <property type="component" value="Unassembled WGS sequence"/>
</dbReference>
<keyword evidence="1" id="KW-1015">Disulfide bond</keyword>
<protein>
    <recommendedName>
        <fullName evidence="4">Peptidase S1 domain-containing protein</fullName>
    </recommendedName>
</protein>
<gene>
    <name evidence="5" type="ORF">COHA_008679</name>
</gene>
<evidence type="ECO:0000256" key="1">
    <source>
        <dbReference type="ARBA" id="ARBA00023157"/>
    </source>
</evidence>
<evidence type="ECO:0000256" key="3">
    <source>
        <dbReference type="SAM" id="SignalP"/>
    </source>
</evidence>
<accession>A0AAD5DJP4</accession>
<evidence type="ECO:0000259" key="4">
    <source>
        <dbReference type="PROSITE" id="PS50240"/>
    </source>
</evidence>
<dbReference type="EMBL" id="JADXDR010000151">
    <property type="protein sequence ID" value="KAI7837488.1"/>
    <property type="molecule type" value="Genomic_DNA"/>
</dbReference>
<dbReference type="InterPro" id="IPR043504">
    <property type="entry name" value="Peptidase_S1_PA_chymotrypsin"/>
</dbReference>
<dbReference type="GO" id="GO:0004252">
    <property type="term" value="F:serine-type endopeptidase activity"/>
    <property type="evidence" value="ECO:0007669"/>
    <property type="project" value="InterPro"/>
</dbReference>
<keyword evidence="6" id="KW-1185">Reference proteome</keyword>
<evidence type="ECO:0000256" key="2">
    <source>
        <dbReference type="RuleBase" id="RU363034"/>
    </source>
</evidence>
<organism evidence="5 6">
    <name type="scientific">Chlorella ohadii</name>
    <dbReference type="NCBI Taxonomy" id="2649997"/>
    <lineage>
        <taxon>Eukaryota</taxon>
        <taxon>Viridiplantae</taxon>
        <taxon>Chlorophyta</taxon>
        <taxon>core chlorophytes</taxon>
        <taxon>Trebouxiophyceae</taxon>
        <taxon>Chlorellales</taxon>
        <taxon>Chlorellaceae</taxon>
        <taxon>Chlorella clade</taxon>
        <taxon>Chlorella</taxon>
    </lineage>
</organism>
<sequence length="305" mass="31705">MRCQAFALLLGLLLAHGAAGRRLAGDKAAANVDTTLPAAALDTNGSLSSNLPDADGTVEMKIINGDDAVAGQFDFMVALFMNGRFFCGGVLLDNSTVLTAAHCVVDTKIVDNPSALTVWAMGNQYPVDRIFAHPGYSASKIPQDNADMTFDGSLHDVALIKLKNPIPDLTSVALLPAKDLQLSDQQRLQVAGWGTTETGRPSNVLQFAGVEYLLPYRCPSDYDDVLCGGGTGQNTCNGDSGGPLIVRNGEGKAVVVGVTSHGPDCQSQPNNPNYAYGFYTDVPVLEPSAAMPDSCGGGAVAPAAS</sequence>
<name>A0AAD5DJP4_9CHLO</name>
<dbReference type="PRINTS" id="PR00722">
    <property type="entry name" value="CHYMOTRYPSIN"/>
</dbReference>
<dbReference type="InterPro" id="IPR001314">
    <property type="entry name" value="Peptidase_S1A"/>
</dbReference>
<reference evidence="5" key="1">
    <citation type="submission" date="2020-11" db="EMBL/GenBank/DDBJ databases">
        <title>Chlorella ohadii genome sequencing and assembly.</title>
        <authorList>
            <person name="Murik O."/>
            <person name="Treves H."/>
            <person name="Kedem I."/>
            <person name="Shotland Y."/>
            <person name="Kaplan A."/>
        </authorList>
    </citation>
    <scope>NUCLEOTIDE SEQUENCE</scope>
    <source>
        <strain evidence="5">1</strain>
    </source>
</reference>
<dbReference type="PROSITE" id="PS00134">
    <property type="entry name" value="TRYPSIN_HIS"/>
    <property type="match status" value="1"/>
</dbReference>
<keyword evidence="2" id="KW-0378">Hydrolase</keyword>
<dbReference type="GO" id="GO:0006508">
    <property type="term" value="P:proteolysis"/>
    <property type="evidence" value="ECO:0007669"/>
    <property type="project" value="UniProtKB-KW"/>
</dbReference>
<proteinExistence type="predicted"/>
<feature type="signal peptide" evidence="3">
    <location>
        <begin position="1"/>
        <end position="20"/>
    </location>
</feature>
<feature type="domain" description="Peptidase S1" evidence="4">
    <location>
        <begin position="62"/>
        <end position="282"/>
    </location>
</feature>
<keyword evidence="3" id="KW-0732">Signal</keyword>
<dbReference type="SMART" id="SM00020">
    <property type="entry name" value="Tryp_SPc"/>
    <property type="match status" value="1"/>
</dbReference>
<dbReference type="InterPro" id="IPR018114">
    <property type="entry name" value="TRYPSIN_HIS"/>
</dbReference>
<evidence type="ECO:0000313" key="6">
    <source>
        <dbReference type="Proteomes" id="UP001205105"/>
    </source>
</evidence>
<dbReference type="PROSITE" id="PS00135">
    <property type="entry name" value="TRYPSIN_SER"/>
    <property type="match status" value="1"/>
</dbReference>
<dbReference type="InterPro" id="IPR001254">
    <property type="entry name" value="Trypsin_dom"/>
</dbReference>
<dbReference type="PANTHER" id="PTHR24256">
    <property type="entry name" value="TRYPTASE-RELATED"/>
    <property type="match status" value="1"/>
</dbReference>